<organism evidence="1 2">
    <name type="scientific">Gaoshiqia sediminis</name>
    <dbReference type="NCBI Taxonomy" id="2986998"/>
    <lineage>
        <taxon>Bacteria</taxon>
        <taxon>Pseudomonadati</taxon>
        <taxon>Bacteroidota</taxon>
        <taxon>Bacteroidia</taxon>
        <taxon>Marinilabiliales</taxon>
        <taxon>Prolixibacteraceae</taxon>
        <taxon>Gaoshiqia</taxon>
    </lineage>
</organism>
<evidence type="ECO:0000313" key="2">
    <source>
        <dbReference type="Proteomes" id="UP001163821"/>
    </source>
</evidence>
<gene>
    <name evidence="1" type="ORF">N2K84_14300</name>
</gene>
<reference evidence="1" key="1">
    <citation type="submission" date="2022-10" db="EMBL/GenBank/DDBJ databases">
        <title>Gaoshiqiia sediminis gen. nov., sp. nov., isolated from coastal sediment.</title>
        <authorList>
            <person name="Yu W.X."/>
            <person name="Mu D.S."/>
            <person name="Du J.Z."/>
            <person name="Liang Y.Q."/>
        </authorList>
    </citation>
    <scope>NUCLEOTIDE SEQUENCE</scope>
    <source>
        <strain evidence="1">A06</strain>
    </source>
</reference>
<evidence type="ECO:0000313" key="1">
    <source>
        <dbReference type="EMBL" id="MCW0483911.1"/>
    </source>
</evidence>
<evidence type="ECO:0008006" key="3">
    <source>
        <dbReference type="Google" id="ProtNLM"/>
    </source>
</evidence>
<sequence>MTDILEKMIRENKEAFEVEAPDGHADRFARKLDQQFGKQRRLGWKQYLQLAAAILLVLLAGNQVSEYVASHRQQQPQPIGLSSVSPEYAEAEFYYTSSIDQGMRAWEQLGRDGFISANEQEVMKTEMAEFDETYARLQEELAANPEDERVIHAMLELYQAKLSIIKMIINKLEEIKHQKTTNHEMEI</sequence>
<dbReference type="RefSeq" id="WP_282592504.1">
    <property type="nucleotide sequence ID" value="NZ_JAPAAF010000024.1"/>
</dbReference>
<proteinExistence type="predicted"/>
<dbReference type="Proteomes" id="UP001163821">
    <property type="component" value="Unassembled WGS sequence"/>
</dbReference>
<protein>
    <recommendedName>
        <fullName evidence="3">Anti-sigma factor</fullName>
    </recommendedName>
</protein>
<comment type="caution">
    <text evidence="1">The sequence shown here is derived from an EMBL/GenBank/DDBJ whole genome shotgun (WGS) entry which is preliminary data.</text>
</comment>
<name>A0AA41Y974_9BACT</name>
<dbReference type="EMBL" id="JAPAAF010000024">
    <property type="protein sequence ID" value="MCW0483911.1"/>
    <property type="molecule type" value="Genomic_DNA"/>
</dbReference>
<keyword evidence="2" id="KW-1185">Reference proteome</keyword>
<dbReference type="AlphaFoldDB" id="A0AA41Y974"/>
<accession>A0AA41Y974</accession>